<organism evidence="4">
    <name type="scientific">Leptotrichia alba</name>
    <dbReference type="NCBI Taxonomy" id="3239304"/>
    <lineage>
        <taxon>Bacteria</taxon>
        <taxon>Fusobacteriati</taxon>
        <taxon>Fusobacteriota</taxon>
        <taxon>Fusobacteriia</taxon>
        <taxon>Fusobacteriales</taxon>
        <taxon>Leptotrichiaceae</taxon>
        <taxon>Leptotrichia</taxon>
    </lineage>
</organism>
<feature type="region of interest" description="Disordered" evidence="2">
    <location>
        <begin position="186"/>
        <end position="208"/>
    </location>
</feature>
<dbReference type="InterPro" id="IPR010982">
    <property type="entry name" value="Lambda_DNA-bd_dom_sf"/>
</dbReference>
<protein>
    <submittedName>
        <fullName evidence="4">Helix-turn-helix transcriptional regulator</fullName>
    </submittedName>
</protein>
<dbReference type="EMBL" id="CP165647">
    <property type="protein sequence ID" value="XDU61806.1"/>
    <property type="molecule type" value="Genomic_DNA"/>
</dbReference>
<dbReference type="Pfam" id="PF01381">
    <property type="entry name" value="HTH_3"/>
    <property type="match status" value="1"/>
</dbReference>
<reference evidence="4" key="1">
    <citation type="submission" date="2024-07" db="EMBL/GenBank/DDBJ databases">
        <authorList>
            <person name="Li X.-J."/>
            <person name="Wang X."/>
        </authorList>
    </citation>
    <scope>NUCLEOTIDE SEQUENCE</scope>
    <source>
        <strain evidence="4">HSP-536</strain>
    </source>
</reference>
<dbReference type="CDD" id="cd00093">
    <property type="entry name" value="HTH_XRE"/>
    <property type="match status" value="1"/>
</dbReference>
<dbReference type="PANTHER" id="PTHR46558:SF11">
    <property type="entry name" value="HTH-TYPE TRANSCRIPTIONAL REGULATOR XRE"/>
    <property type="match status" value="1"/>
</dbReference>
<sequence>MAKTKFKENFKEILKELRKKKNLTQRGLAEKTGISLAMITKYEQGLNTPSIENLRVLADFFKVSIRNFLEEDRDRDRVFKIFLSEEEASIDIENYDSSTNDKKFLSISKGRQYIYHILKFLEAVGFEIYIDEKQNIFNIRSSDPKYTMNIYWTINNLQFQIQFLRNIIIDYSYMFFKDMDNHIKKIDNDTKENDNTENNNTKNYEDKK</sequence>
<dbReference type="Gene3D" id="1.10.260.40">
    <property type="entry name" value="lambda repressor-like DNA-binding domains"/>
    <property type="match status" value="1"/>
</dbReference>
<feature type="domain" description="HTH cro/C1-type" evidence="3">
    <location>
        <begin position="14"/>
        <end position="68"/>
    </location>
</feature>
<dbReference type="GO" id="GO:0003677">
    <property type="term" value="F:DNA binding"/>
    <property type="evidence" value="ECO:0007669"/>
    <property type="project" value="UniProtKB-KW"/>
</dbReference>
<dbReference type="InterPro" id="IPR001387">
    <property type="entry name" value="Cro/C1-type_HTH"/>
</dbReference>
<evidence type="ECO:0000256" key="2">
    <source>
        <dbReference type="SAM" id="MobiDB-lite"/>
    </source>
</evidence>
<dbReference type="PROSITE" id="PS50943">
    <property type="entry name" value="HTH_CROC1"/>
    <property type="match status" value="1"/>
</dbReference>
<dbReference type="SMART" id="SM00530">
    <property type="entry name" value="HTH_XRE"/>
    <property type="match status" value="1"/>
</dbReference>
<evidence type="ECO:0000256" key="1">
    <source>
        <dbReference type="ARBA" id="ARBA00023125"/>
    </source>
</evidence>
<gene>
    <name evidence="4" type="ORF">AB8B28_09115</name>
</gene>
<dbReference type="AlphaFoldDB" id="A0AB39V226"/>
<name>A0AB39V226_9FUSO</name>
<proteinExistence type="predicted"/>
<dbReference type="KEGG" id="lala:AB8B28_09115"/>
<evidence type="ECO:0000259" key="3">
    <source>
        <dbReference type="PROSITE" id="PS50943"/>
    </source>
</evidence>
<accession>A0AB39V226</accession>
<keyword evidence="1" id="KW-0238">DNA-binding</keyword>
<evidence type="ECO:0000313" key="4">
    <source>
        <dbReference type="EMBL" id="XDU61806.1"/>
    </source>
</evidence>
<dbReference type="PANTHER" id="PTHR46558">
    <property type="entry name" value="TRACRIPTIONAL REGULATORY PROTEIN-RELATED-RELATED"/>
    <property type="match status" value="1"/>
</dbReference>
<dbReference type="RefSeq" id="WP_314713735.1">
    <property type="nucleotide sequence ID" value="NZ_CP165647.1"/>
</dbReference>
<dbReference type="SUPFAM" id="SSF47413">
    <property type="entry name" value="lambda repressor-like DNA-binding domains"/>
    <property type="match status" value="1"/>
</dbReference>